<name>A0A517MMW4_9BACT</name>
<dbReference type="GO" id="GO:0009360">
    <property type="term" value="C:DNA polymerase III complex"/>
    <property type="evidence" value="ECO:0007669"/>
    <property type="project" value="TreeGrafter"/>
</dbReference>
<dbReference type="InterPro" id="IPR008921">
    <property type="entry name" value="DNA_pol3_clamp-load_cplx_C"/>
</dbReference>
<dbReference type="RefSeq" id="WP_145354380.1">
    <property type="nucleotide sequence ID" value="NZ_CP036262.1"/>
</dbReference>
<keyword evidence="2" id="KW-0808">Transferase</keyword>
<dbReference type="EMBL" id="CP036262">
    <property type="protein sequence ID" value="QDS96204.1"/>
    <property type="molecule type" value="Genomic_DNA"/>
</dbReference>
<evidence type="ECO:0000256" key="4">
    <source>
        <dbReference type="ARBA" id="ARBA00022705"/>
    </source>
</evidence>
<gene>
    <name evidence="8" type="ORF">FF011L_50120</name>
</gene>
<comment type="catalytic activity">
    <reaction evidence="7">
        <text>DNA(n) + a 2'-deoxyribonucleoside 5'-triphosphate = DNA(n+1) + diphosphate</text>
        <dbReference type="Rhea" id="RHEA:22508"/>
        <dbReference type="Rhea" id="RHEA-COMP:17339"/>
        <dbReference type="Rhea" id="RHEA-COMP:17340"/>
        <dbReference type="ChEBI" id="CHEBI:33019"/>
        <dbReference type="ChEBI" id="CHEBI:61560"/>
        <dbReference type="ChEBI" id="CHEBI:173112"/>
        <dbReference type="EC" id="2.7.7.7"/>
    </reaction>
</comment>
<dbReference type="Proteomes" id="UP000320672">
    <property type="component" value="Chromosome"/>
</dbReference>
<dbReference type="Gene3D" id="1.20.272.10">
    <property type="match status" value="1"/>
</dbReference>
<dbReference type="GO" id="GO:0003677">
    <property type="term" value="F:DNA binding"/>
    <property type="evidence" value="ECO:0007669"/>
    <property type="project" value="InterPro"/>
</dbReference>
<dbReference type="InterPro" id="IPR005790">
    <property type="entry name" value="DNA_polIII_delta"/>
</dbReference>
<keyword evidence="4" id="KW-0235">DNA replication</keyword>
<protein>
    <recommendedName>
        <fullName evidence="1">DNA-directed DNA polymerase</fullName>
        <ecNumber evidence="1">2.7.7.7</ecNumber>
    </recommendedName>
</protein>
<dbReference type="SUPFAM" id="SSF52540">
    <property type="entry name" value="P-loop containing nucleoside triphosphate hydrolases"/>
    <property type="match status" value="1"/>
</dbReference>
<accession>A0A517MMW4</accession>
<dbReference type="GO" id="GO:0003887">
    <property type="term" value="F:DNA-directed DNA polymerase activity"/>
    <property type="evidence" value="ECO:0007669"/>
    <property type="project" value="UniProtKB-KW"/>
</dbReference>
<keyword evidence="5" id="KW-0239">DNA-directed DNA polymerase</keyword>
<evidence type="ECO:0000256" key="2">
    <source>
        <dbReference type="ARBA" id="ARBA00022679"/>
    </source>
</evidence>
<evidence type="ECO:0000256" key="7">
    <source>
        <dbReference type="ARBA" id="ARBA00049244"/>
    </source>
</evidence>
<sequence length="361" mass="40001">MATLHAFDLLAKVNADTGTLPDEVTETLPEVILLVGSDSTLRTWCRPLLTGDADITEAEGESAMWPDLRDDLSTASLFAFGERRSVVIRGGDAFVKRYRAELETYAAEPSSAGRLVMELDTLASNTRLYKAASKKGWIIECKPPVIKAGRSTRPDVQRLRTFLMEFVAPRHRCQINQSATDRLIELIGDDVGLLDTEIAKLAVHLPVNGKINEALVIDIVAGWKGKTMWDIIEAAASGNTAEALQHVDRLLTSGQRPIALLPQLAWSLRRLGMATAAVDAAEQQGRKISLTEAFKTSGFRGSPQDMQQAERQLKQIGRHRGRQILPWLLEADLRLKGSHSVEGRDRWVLEELFLKFAREAN</sequence>
<dbReference type="PANTHER" id="PTHR34388">
    <property type="entry name" value="DNA POLYMERASE III SUBUNIT DELTA"/>
    <property type="match status" value="1"/>
</dbReference>
<evidence type="ECO:0000313" key="9">
    <source>
        <dbReference type="Proteomes" id="UP000320672"/>
    </source>
</evidence>
<organism evidence="8 9">
    <name type="scientific">Roseimaritima multifibrata</name>
    <dbReference type="NCBI Taxonomy" id="1930274"/>
    <lineage>
        <taxon>Bacteria</taxon>
        <taxon>Pseudomonadati</taxon>
        <taxon>Planctomycetota</taxon>
        <taxon>Planctomycetia</taxon>
        <taxon>Pirellulales</taxon>
        <taxon>Pirellulaceae</taxon>
        <taxon>Roseimaritima</taxon>
    </lineage>
</organism>
<dbReference type="InterPro" id="IPR027417">
    <property type="entry name" value="P-loop_NTPase"/>
</dbReference>
<keyword evidence="3" id="KW-0548">Nucleotidyltransferase</keyword>
<proteinExistence type="inferred from homology"/>
<evidence type="ECO:0000256" key="5">
    <source>
        <dbReference type="ARBA" id="ARBA00022932"/>
    </source>
</evidence>
<evidence type="ECO:0000256" key="3">
    <source>
        <dbReference type="ARBA" id="ARBA00022695"/>
    </source>
</evidence>
<comment type="similarity">
    <text evidence="6">Belongs to the DNA polymerase HolA subunit family.</text>
</comment>
<dbReference type="PANTHER" id="PTHR34388:SF1">
    <property type="entry name" value="DNA POLYMERASE III SUBUNIT DELTA"/>
    <property type="match status" value="1"/>
</dbReference>
<dbReference type="NCBIfam" id="TIGR01128">
    <property type="entry name" value="holA"/>
    <property type="match status" value="1"/>
</dbReference>
<dbReference type="GO" id="GO:0006261">
    <property type="term" value="P:DNA-templated DNA replication"/>
    <property type="evidence" value="ECO:0007669"/>
    <property type="project" value="TreeGrafter"/>
</dbReference>
<evidence type="ECO:0000313" key="8">
    <source>
        <dbReference type="EMBL" id="QDS96204.1"/>
    </source>
</evidence>
<dbReference type="AlphaFoldDB" id="A0A517MMW4"/>
<reference evidence="8 9" key="1">
    <citation type="submission" date="2019-02" db="EMBL/GenBank/DDBJ databases">
        <title>Deep-cultivation of Planctomycetes and their phenomic and genomic characterization uncovers novel biology.</title>
        <authorList>
            <person name="Wiegand S."/>
            <person name="Jogler M."/>
            <person name="Boedeker C."/>
            <person name="Pinto D."/>
            <person name="Vollmers J."/>
            <person name="Rivas-Marin E."/>
            <person name="Kohn T."/>
            <person name="Peeters S.H."/>
            <person name="Heuer A."/>
            <person name="Rast P."/>
            <person name="Oberbeckmann S."/>
            <person name="Bunk B."/>
            <person name="Jeske O."/>
            <person name="Meyerdierks A."/>
            <person name="Storesund J.E."/>
            <person name="Kallscheuer N."/>
            <person name="Luecker S."/>
            <person name="Lage O.M."/>
            <person name="Pohl T."/>
            <person name="Merkel B.J."/>
            <person name="Hornburger P."/>
            <person name="Mueller R.-W."/>
            <person name="Bruemmer F."/>
            <person name="Labrenz M."/>
            <person name="Spormann A.M."/>
            <person name="Op den Camp H."/>
            <person name="Overmann J."/>
            <person name="Amann R."/>
            <person name="Jetten M.S.M."/>
            <person name="Mascher T."/>
            <person name="Medema M.H."/>
            <person name="Devos D.P."/>
            <person name="Kaster A.-K."/>
            <person name="Ovreas L."/>
            <person name="Rohde M."/>
            <person name="Galperin M.Y."/>
            <person name="Jogler C."/>
        </authorList>
    </citation>
    <scope>NUCLEOTIDE SEQUENCE [LARGE SCALE GENOMIC DNA]</scope>
    <source>
        <strain evidence="8 9">FF011L</strain>
    </source>
</reference>
<dbReference type="EC" id="2.7.7.7" evidence="1"/>
<evidence type="ECO:0000256" key="6">
    <source>
        <dbReference type="ARBA" id="ARBA00034754"/>
    </source>
</evidence>
<dbReference type="KEGG" id="rml:FF011L_50120"/>
<keyword evidence="9" id="KW-1185">Reference proteome</keyword>
<dbReference type="Gene3D" id="1.10.8.60">
    <property type="match status" value="1"/>
</dbReference>
<dbReference type="Gene3D" id="3.40.50.300">
    <property type="entry name" value="P-loop containing nucleotide triphosphate hydrolases"/>
    <property type="match status" value="1"/>
</dbReference>
<dbReference type="SUPFAM" id="SSF48019">
    <property type="entry name" value="post-AAA+ oligomerization domain-like"/>
    <property type="match status" value="1"/>
</dbReference>
<dbReference type="OrthoDB" id="269621at2"/>
<evidence type="ECO:0000256" key="1">
    <source>
        <dbReference type="ARBA" id="ARBA00012417"/>
    </source>
</evidence>